<dbReference type="GO" id="GO:0009423">
    <property type="term" value="P:chorismate biosynthetic process"/>
    <property type="evidence" value="ECO:0007669"/>
    <property type="project" value="UniProtKB-UniRule"/>
</dbReference>
<evidence type="ECO:0000256" key="18">
    <source>
        <dbReference type="HAMAP-Rule" id="MF_00110"/>
    </source>
</evidence>
<comment type="catalytic activity">
    <reaction evidence="1 18">
        <text>7-phospho-2-dehydro-3-deoxy-D-arabino-heptonate = 3-dehydroquinate + phosphate</text>
        <dbReference type="Rhea" id="RHEA:21968"/>
        <dbReference type="ChEBI" id="CHEBI:32364"/>
        <dbReference type="ChEBI" id="CHEBI:43474"/>
        <dbReference type="ChEBI" id="CHEBI:58394"/>
        <dbReference type="EC" id="4.2.3.4"/>
    </reaction>
</comment>
<feature type="binding site" evidence="18">
    <location>
        <position position="155"/>
    </location>
    <ligand>
        <name>NAD(+)</name>
        <dbReference type="ChEBI" id="CHEBI:57540"/>
    </ligand>
</feature>
<dbReference type="PIRSF" id="PIRSF001455">
    <property type="entry name" value="DHQ_synth"/>
    <property type="match status" value="1"/>
</dbReference>
<dbReference type="GO" id="GO:0003856">
    <property type="term" value="F:3-dehydroquinate synthase activity"/>
    <property type="evidence" value="ECO:0007669"/>
    <property type="project" value="UniProtKB-UniRule"/>
</dbReference>
<dbReference type="InterPro" id="IPR050071">
    <property type="entry name" value="Dehydroquinate_synthase"/>
</dbReference>
<dbReference type="Pfam" id="PF01761">
    <property type="entry name" value="DHQ_synthase"/>
    <property type="match status" value="1"/>
</dbReference>
<dbReference type="GO" id="GO:0008652">
    <property type="term" value="P:amino acid biosynthetic process"/>
    <property type="evidence" value="ECO:0007669"/>
    <property type="project" value="UniProtKB-KW"/>
</dbReference>
<comment type="caution">
    <text evidence="18">Lacks conserved residue(s) required for the propagation of feature annotation.</text>
</comment>
<evidence type="ECO:0000256" key="2">
    <source>
        <dbReference type="ARBA" id="ARBA00001911"/>
    </source>
</evidence>
<dbReference type="RefSeq" id="WP_228416660.1">
    <property type="nucleotide sequence ID" value="NZ_CP081135.1"/>
</dbReference>
<evidence type="ECO:0000259" key="20">
    <source>
        <dbReference type="Pfam" id="PF24621"/>
    </source>
</evidence>
<dbReference type="Gene3D" id="3.40.50.1970">
    <property type="match status" value="1"/>
</dbReference>
<gene>
    <name evidence="18 21" type="primary">aroB</name>
    <name evidence="21" type="ORF">JW646_03895</name>
</gene>
<evidence type="ECO:0000256" key="12">
    <source>
        <dbReference type="ARBA" id="ARBA00022741"/>
    </source>
</evidence>
<feature type="binding site" evidence="18">
    <location>
        <position position="188"/>
    </location>
    <ligand>
        <name>Zn(2+)</name>
        <dbReference type="ChEBI" id="CHEBI:29105"/>
    </ligand>
</feature>
<feature type="binding site" evidence="18">
    <location>
        <position position="271"/>
    </location>
    <ligand>
        <name>Zn(2+)</name>
        <dbReference type="ChEBI" id="CHEBI:29105"/>
    </ligand>
</feature>
<keyword evidence="9 18" id="KW-0963">Cytoplasm</keyword>
<keyword evidence="13 18" id="KW-0862">Zinc</keyword>
<keyword evidence="17 18" id="KW-0170">Cobalt</keyword>
<sequence>MEKIINNTCKIYIDEGYRNFQKSLCEACDVHSLEELNKIYDAYFVMCDYNTYNTQLQEMMKHLKGKYVYEYIINPGEDSKSIEDYERIMNYCIKVNLSRKSLVIALGGGVVGDLAGFVASTYMRGIDVVQVPTSLLSQVDSSIGGKTGINLGNSKNIIGAFHQPKITYINVEALKTLPEEEYLSGMGEVIKYAFIENSACKEKMDFLNFLLENHEDILDRKTTTLLKIVKICAQIKGSVVDKDEKEGSLRKILNLGHTFGHGIEKLCHISHGKAVSIGMNMAFKLSLEKSLINKEYYNKFINVCEKFNLPTTFEYENVDEVVSIMKNDKKNSFFKINLVLPVGEGKVEVFDNIEEELILKIIKECNNA</sequence>
<reference evidence="21 22" key="1">
    <citation type="journal article" date="2023" name="Int. J. Syst. Evol. Microbiol.">
        <title>Terrisporobacter hibernicus sp. nov., isolated from bovine faeces in Northern Ireland.</title>
        <authorList>
            <person name="Mitchell M."/>
            <person name="Nguyen S.V."/>
            <person name="Connor M."/>
            <person name="Fairley D.J."/>
            <person name="Donoghue O."/>
            <person name="Marshall H."/>
            <person name="Koolman L."/>
            <person name="McMullan G."/>
            <person name="Schaffer K.E."/>
            <person name="McGrath J.W."/>
            <person name="Fanning S."/>
        </authorList>
    </citation>
    <scope>NUCLEOTIDE SEQUENCE [LARGE SCALE GENOMIC DNA]</scope>
    <source>
        <strain evidence="21 22">MCA3</strain>
    </source>
</reference>
<dbReference type="KEGG" id="tem:JW646_03895"/>
<evidence type="ECO:0000256" key="15">
    <source>
        <dbReference type="ARBA" id="ARBA00023141"/>
    </source>
</evidence>
<evidence type="ECO:0000256" key="5">
    <source>
        <dbReference type="ARBA" id="ARBA00004661"/>
    </source>
</evidence>
<comment type="pathway">
    <text evidence="5 18">Metabolic intermediate biosynthesis; chorismate biosynthesis; chorismate from D-erythrose 4-phosphate and phosphoenolpyruvate: step 2/7.</text>
</comment>
<feature type="binding site" evidence="18">
    <location>
        <position position="146"/>
    </location>
    <ligand>
        <name>NAD(+)</name>
        <dbReference type="ChEBI" id="CHEBI:57540"/>
    </ligand>
</feature>
<evidence type="ECO:0000256" key="4">
    <source>
        <dbReference type="ARBA" id="ARBA00004496"/>
    </source>
</evidence>
<evidence type="ECO:0000313" key="22">
    <source>
        <dbReference type="Proteomes" id="UP001198983"/>
    </source>
</evidence>
<keyword evidence="22" id="KW-1185">Reference proteome</keyword>
<evidence type="ECO:0000313" key="21">
    <source>
        <dbReference type="EMBL" id="UEL48606.1"/>
    </source>
</evidence>
<protein>
    <recommendedName>
        <fullName evidence="8 18">3-dehydroquinate synthase</fullName>
        <shortName evidence="18">DHQS</shortName>
        <ecNumber evidence="7 18">4.2.3.4</ecNumber>
    </recommendedName>
</protein>
<keyword evidence="15 18" id="KW-0057">Aromatic amino acid biosynthesis</keyword>
<dbReference type="InterPro" id="IPR016037">
    <property type="entry name" value="DHQ_synth_AroB"/>
</dbReference>
<proteinExistence type="inferred from homology"/>
<comment type="cofactor">
    <cofactor evidence="3">
        <name>Zn(2+)</name>
        <dbReference type="ChEBI" id="CHEBI:29105"/>
    </cofactor>
</comment>
<comment type="similarity">
    <text evidence="6 18">Belongs to the sugar phosphate cyclases superfamily. Dehydroquinate synthase family.</text>
</comment>
<evidence type="ECO:0000256" key="7">
    <source>
        <dbReference type="ARBA" id="ARBA00013031"/>
    </source>
</evidence>
<name>A0AAX2ZHT7_9FIRM</name>
<dbReference type="EMBL" id="CP081135">
    <property type="protein sequence ID" value="UEL48606.1"/>
    <property type="molecule type" value="Genomic_DNA"/>
</dbReference>
<comment type="function">
    <text evidence="18">Catalyzes the conversion of 3-deoxy-D-arabino-heptulosonate 7-phosphate (DAHP) to dehydroquinate (DHQ).</text>
</comment>
<evidence type="ECO:0000256" key="3">
    <source>
        <dbReference type="ARBA" id="ARBA00001947"/>
    </source>
</evidence>
<dbReference type="GO" id="GO:0046872">
    <property type="term" value="F:metal ion binding"/>
    <property type="evidence" value="ECO:0007669"/>
    <property type="project" value="UniProtKB-KW"/>
</dbReference>
<comment type="cofactor">
    <cofactor evidence="2 18">
        <name>NAD(+)</name>
        <dbReference type="ChEBI" id="CHEBI:57540"/>
    </cofactor>
</comment>
<feature type="binding site" evidence="18">
    <location>
        <begin position="109"/>
        <end position="113"/>
    </location>
    <ligand>
        <name>NAD(+)</name>
        <dbReference type="ChEBI" id="CHEBI:57540"/>
    </ligand>
</feature>
<evidence type="ECO:0000259" key="19">
    <source>
        <dbReference type="Pfam" id="PF01761"/>
    </source>
</evidence>
<dbReference type="GO" id="GO:0005737">
    <property type="term" value="C:cytoplasm"/>
    <property type="evidence" value="ECO:0007669"/>
    <property type="project" value="UniProtKB-SubCell"/>
</dbReference>
<evidence type="ECO:0000256" key="9">
    <source>
        <dbReference type="ARBA" id="ARBA00022490"/>
    </source>
</evidence>
<evidence type="ECO:0000256" key="14">
    <source>
        <dbReference type="ARBA" id="ARBA00023027"/>
    </source>
</evidence>
<dbReference type="PANTHER" id="PTHR43622:SF7">
    <property type="entry name" value="3-DEHYDROQUINATE SYNTHASE, CHLOROPLASTIC"/>
    <property type="match status" value="1"/>
</dbReference>
<organism evidence="21 22">
    <name type="scientific">Terrisporobacter hibernicus</name>
    <dbReference type="NCBI Taxonomy" id="2813371"/>
    <lineage>
        <taxon>Bacteria</taxon>
        <taxon>Bacillati</taxon>
        <taxon>Bacillota</taxon>
        <taxon>Clostridia</taxon>
        <taxon>Peptostreptococcales</taxon>
        <taxon>Peptostreptococcaceae</taxon>
        <taxon>Terrisporobacter</taxon>
    </lineage>
</organism>
<keyword evidence="16 18" id="KW-0456">Lyase</keyword>
<feature type="binding site" evidence="18">
    <location>
        <begin position="133"/>
        <end position="134"/>
    </location>
    <ligand>
        <name>NAD(+)</name>
        <dbReference type="ChEBI" id="CHEBI:57540"/>
    </ligand>
</feature>
<dbReference type="SUPFAM" id="SSF56796">
    <property type="entry name" value="Dehydroquinate synthase-like"/>
    <property type="match status" value="1"/>
</dbReference>
<dbReference type="EC" id="4.2.3.4" evidence="7 18"/>
<dbReference type="CDD" id="cd08195">
    <property type="entry name" value="DHQS"/>
    <property type="match status" value="1"/>
</dbReference>
<evidence type="ECO:0000256" key="17">
    <source>
        <dbReference type="ARBA" id="ARBA00023285"/>
    </source>
</evidence>
<keyword evidence="12 18" id="KW-0547">Nucleotide-binding</keyword>
<dbReference type="GO" id="GO:0000166">
    <property type="term" value="F:nucleotide binding"/>
    <property type="evidence" value="ECO:0007669"/>
    <property type="project" value="UniProtKB-KW"/>
</dbReference>
<dbReference type="HAMAP" id="MF_00110">
    <property type="entry name" value="DHQ_synthase"/>
    <property type="match status" value="1"/>
</dbReference>
<dbReference type="NCBIfam" id="TIGR01357">
    <property type="entry name" value="aroB"/>
    <property type="match status" value="1"/>
</dbReference>
<dbReference type="FunFam" id="3.40.50.1970:FF:000007">
    <property type="entry name" value="Pentafunctional AROM polypeptide"/>
    <property type="match status" value="1"/>
</dbReference>
<dbReference type="InterPro" id="IPR056179">
    <property type="entry name" value="DHQS_C"/>
</dbReference>
<comment type="cofactor">
    <cofactor evidence="18">
        <name>Co(2+)</name>
        <dbReference type="ChEBI" id="CHEBI:48828"/>
    </cofactor>
    <cofactor evidence="18">
        <name>Zn(2+)</name>
        <dbReference type="ChEBI" id="CHEBI:29105"/>
    </cofactor>
    <text evidence="18">Binds 1 divalent metal cation per subunit. Can use either Co(2+) or Zn(2+).</text>
</comment>
<keyword evidence="11 18" id="KW-0479">Metal-binding</keyword>
<evidence type="ECO:0000256" key="11">
    <source>
        <dbReference type="ARBA" id="ARBA00022723"/>
    </source>
</evidence>
<dbReference type="GO" id="GO:0009073">
    <property type="term" value="P:aromatic amino acid family biosynthetic process"/>
    <property type="evidence" value="ECO:0007669"/>
    <property type="project" value="UniProtKB-KW"/>
</dbReference>
<evidence type="ECO:0000256" key="10">
    <source>
        <dbReference type="ARBA" id="ARBA00022605"/>
    </source>
</evidence>
<dbReference type="InterPro" id="IPR030963">
    <property type="entry name" value="DHQ_synth_fam"/>
</dbReference>
<evidence type="ECO:0000256" key="13">
    <source>
        <dbReference type="ARBA" id="ARBA00022833"/>
    </source>
</evidence>
<feature type="domain" description="3-dehydroquinate synthase C-terminal" evidence="20">
    <location>
        <begin position="185"/>
        <end position="331"/>
    </location>
</feature>
<dbReference type="AlphaFoldDB" id="A0AAX2ZHT7"/>
<feature type="binding site" evidence="18">
    <location>
        <position position="257"/>
    </location>
    <ligand>
        <name>Zn(2+)</name>
        <dbReference type="ChEBI" id="CHEBI:29105"/>
    </ligand>
</feature>
<comment type="subcellular location">
    <subcellularLocation>
        <location evidence="4 18">Cytoplasm</location>
    </subcellularLocation>
</comment>
<evidence type="ECO:0000256" key="8">
    <source>
        <dbReference type="ARBA" id="ARBA00017684"/>
    </source>
</evidence>
<accession>A0AAX2ZHT7</accession>
<dbReference type="Proteomes" id="UP001198983">
    <property type="component" value="Chromosome"/>
</dbReference>
<dbReference type="InterPro" id="IPR030960">
    <property type="entry name" value="DHQS/DOIS_N"/>
</dbReference>
<keyword evidence="14 18" id="KW-0520">NAD</keyword>
<feature type="domain" description="3-dehydroquinate synthase N-terminal" evidence="19">
    <location>
        <begin position="71"/>
        <end position="182"/>
    </location>
</feature>
<dbReference type="PANTHER" id="PTHR43622">
    <property type="entry name" value="3-DEHYDROQUINATE SYNTHASE"/>
    <property type="match status" value="1"/>
</dbReference>
<evidence type="ECO:0000256" key="16">
    <source>
        <dbReference type="ARBA" id="ARBA00023239"/>
    </source>
</evidence>
<dbReference type="Pfam" id="PF24621">
    <property type="entry name" value="DHQS_C"/>
    <property type="match status" value="1"/>
</dbReference>
<dbReference type="Gene3D" id="1.20.1090.10">
    <property type="entry name" value="Dehydroquinate synthase-like - alpha domain"/>
    <property type="match status" value="1"/>
</dbReference>
<keyword evidence="10 18" id="KW-0028">Amino-acid biosynthesis</keyword>
<evidence type="ECO:0000256" key="1">
    <source>
        <dbReference type="ARBA" id="ARBA00001393"/>
    </source>
</evidence>
<evidence type="ECO:0000256" key="6">
    <source>
        <dbReference type="ARBA" id="ARBA00005412"/>
    </source>
</evidence>